<dbReference type="AlphaFoldDB" id="A0A5B8Z6F5"/>
<keyword evidence="2" id="KW-1185">Reference proteome</keyword>
<dbReference type="EMBL" id="CP042593">
    <property type="protein sequence ID" value="QED46976.1"/>
    <property type="molecule type" value="Genomic_DNA"/>
</dbReference>
<dbReference type="RefSeq" id="WP_146846399.1">
    <property type="nucleotide sequence ID" value="NZ_CP042593.1"/>
</dbReference>
<sequence>MNKKFSHLLLISIILIYGVNNETFFANSVKEEKPPKSVCIEESEKEYQEFNNKVLKDIVKSFNLDLSEYQEFISDDLMLKVGEKLNDHSDKMSLQSLFVGRSNGSRRLFLKNGLEGKEGYFLYKKIDGNNVKKKLSKIGEVWVVMSVDEKKAKKIRIKRFNWDKCSEN</sequence>
<gene>
    <name evidence="1" type="ORF">FSZ17_06760</name>
</gene>
<protein>
    <submittedName>
        <fullName evidence="1">Uncharacterized protein</fullName>
    </submittedName>
</protein>
<dbReference type="Proteomes" id="UP000321555">
    <property type="component" value="Chromosome"/>
</dbReference>
<dbReference type="OrthoDB" id="2864700at2"/>
<name>A0A5B8Z6F5_CYTDA</name>
<evidence type="ECO:0000313" key="2">
    <source>
        <dbReference type="Proteomes" id="UP000321555"/>
    </source>
</evidence>
<reference evidence="2" key="1">
    <citation type="submission" date="2019-08" db="EMBL/GenBank/DDBJ databases">
        <authorList>
            <person name="Zheng X."/>
        </authorList>
    </citation>
    <scope>NUCLEOTIDE SEQUENCE [LARGE SCALE GENOMIC DNA]</scope>
    <source>
        <strain evidence="2">FJAT-25496</strain>
    </source>
</reference>
<organism evidence="1 2">
    <name type="scientific">Cytobacillus dafuensis</name>
    <name type="common">Bacillus dafuensis</name>
    <dbReference type="NCBI Taxonomy" id="1742359"/>
    <lineage>
        <taxon>Bacteria</taxon>
        <taxon>Bacillati</taxon>
        <taxon>Bacillota</taxon>
        <taxon>Bacilli</taxon>
        <taxon>Bacillales</taxon>
        <taxon>Bacillaceae</taxon>
        <taxon>Cytobacillus</taxon>
    </lineage>
</organism>
<evidence type="ECO:0000313" key="1">
    <source>
        <dbReference type="EMBL" id="QED46976.1"/>
    </source>
</evidence>
<proteinExistence type="predicted"/>
<dbReference type="KEGG" id="bda:FSZ17_06760"/>
<accession>A0A5B8Z6F5</accession>